<dbReference type="Gene3D" id="1.10.630.10">
    <property type="entry name" value="Cytochrome P450"/>
    <property type="match status" value="1"/>
</dbReference>
<dbReference type="PROSITE" id="PS00086">
    <property type="entry name" value="CYTOCHROME_P450"/>
    <property type="match status" value="1"/>
</dbReference>
<comment type="similarity">
    <text evidence="2 9">Belongs to the cytochrome P450 family.</text>
</comment>
<dbReference type="PANTHER" id="PTHR47955:SF8">
    <property type="entry name" value="CYTOCHROME P450 71D11-LIKE"/>
    <property type="match status" value="1"/>
</dbReference>
<dbReference type="InterPro" id="IPR001128">
    <property type="entry name" value="Cyt_P450"/>
</dbReference>
<evidence type="ECO:0000256" key="6">
    <source>
        <dbReference type="ARBA" id="ARBA00023004"/>
    </source>
</evidence>
<accession>A0AAN7QKL8</accession>
<evidence type="ECO:0000256" key="3">
    <source>
        <dbReference type="ARBA" id="ARBA00022617"/>
    </source>
</evidence>
<dbReference type="Pfam" id="PF00067">
    <property type="entry name" value="p450"/>
    <property type="match status" value="1"/>
</dbReference>
<evidence type="ECO:0000256" key="9">
    <source>
        <dbReference type="RuleBase" id="RU000461"/>
    </source>
</evidence>
<dbReference type="InterPro" id="IPR002401">
    <property type="entry name" value="Cyt_P450_E_grp-I"/>
</dbReference>
<comment type="caution">
    <text evidence="11">The sequence shown here is derived from an EMBL/GenBank/DDBJ whole genome shotgun (WGS) entry which is preliminary data.</text>
</comment>
<evidence type="ECO:0000256" key="10">
    <source>
        <dbReference type="SAM" id="Phobius"/>
    </source>
</evidence>
<dbReference type="GO" id="GO:0005506">
    <property type="term" value="F:iron ion binding"/>
    <property type="evidence" value="ECO:0007669"/>
    <property type="project" value="InterPro"/>
</dbReference>
<keyword evidence="5 9" id="KW-0560">Oxidoreductase</keyword>
<keyword evidence="6 8" id="KW-0408">Iron</keyword>
<feature type="binding site" description="axial binding residue" evidence="8">
    <location>
        <position position="492"/>
    </location>
    <ligand>
        <name>heme</name>
        <dbReference type="ChEBI" id="CHEBI:30413"/>
    </ligand>
    <ligandPart>
        <name>Fe</name>
        <dbReference type="ChEBI" id="CHEBI:18248"/>
    </ligandPart>
</feature>
<dbReference type="InterPro" id="IPR017972">
    <property type="entry name" value="Cyt_P450_CS"/>
</dbReference>
<evidence type="ECO:0000256" key="5">
    <source>
        <dbReference type="ARBA" id="ARBA00023002"/>
    </source>
</evidence>
<dbReference type="AlphaFoldDB" id="A0AAN7QKL8"/>
<feature type="transmembrane region" description="Helical" evidence="10">
    <location>
        <begin position="55"/>
        <end position="74"/>
    </location>
</feature>
<protein>
    <recommendedName>
        <fullName evidence="13">Cytochrome P450</fullName>
    </recommendedName>
</protein>
<dbReference type="InterPro" id="IPR036396">
    <property type="entry name" value="Cyt_P450_sf"/>
</dbReference>
<dbReference type="GO" id="GO:0016705">
    <property type="term" value="F:oxidoreductase activity, acting on paired donors, with incorporation or reduction of molecular oxygen"/>
    <property type="evidence" value="ECO:0007669"/>
    <property type="project" value="InterPro"/>
</dbReference>
<reference evidence="11 12" key="1">
    <citation type="journal article" date="2023" name="Hortic Res">
        <title>Pangenome of water caltrop reveals structural variations and asymmetric subgenome divergence after allopolyploidization.</title>
        <authorList>
            <person name="Zhang X."/>
            <person name="Chen Y."/>
            <person name="Wang L."/>
            <person name="Yuan Y."/>
            <person name="Fang M."/>
            <person name="Shi L."/>
            <person name="Lu R."/>
            <person name="Comes H.P."/>
            <person name="Ma Y."/>
            <person name="Chen Y."/>
            <person name="Huang G."/>
            <person name="Zhou Y."/>
            <person name="Zheng Z."/>
            <person name="Qiu Y."/>
        </authorList>
    </citation>
    <scope>NUCLEOTIDE SEQUENCE [LARGE SCALE GENOMIC DNA]</scope>
    <source>
        <tissue evidence="11">Roots</tissue>
    </source>
</reference>
<keyword evidence="10" id="KW-0812">Transmembrane</keyword>
<dbReference type="FunFam" id="1.10.630.10:FF:000008">
    <property type="entry name" value="Cytochrome P450 71D8"/>
    <property type="match status" value="1"/>
</dbReference>
<comment type="cofactor">
    <cofactor evidence="1 8">
        <name>heme</name>
        <dbReference type="ChEBI" id="CHEBI:30413"/>
    </cofactor>
</comment>
<evidence type="ECO:0000256" key="7">
    <source>
        <dbReference type="ARBA" id="ARBA00023033"/>
    </source>
</evidence>
<name>A0AAN7QKL8_9MYRT</name>
<organism evidence="11 12">
    <name type="scientific">Trapa incisa</name>
    <dbReference type="NCBI Taxonomy" id="236973"/>
    <lineage>
        <taxon>Eukaryota</taxon>
        <taxon>Viridiplantae</taxon>
        <taxon>Streptophyta</taxon>
        <taxon>Embryophyta</taxon>
        <taxon>Tracheophyta</taxon>
        <taxon>Spermatophyta</taxon>
        <taxon>Magnoliopsida</taxon>
        <taxon>eudicotyledons</taxon>
        <taxon>Gunneridae</taxon>
        <taxon>Pentapetalae</taxon>
        <taxon>rosids</taxon>
        <taxon>malvids</taxon>
        <taxon>Myrtales</taxon>
        <taxon>Lythraceae</taxon>
        <taxon>Trapa</taxon>
    </lineage>
</organism>
<dbReference type="SUPFAM" id="SSF48264">
    <property type="entry name" value="Cytochrome P450"/>
    <property type="match status" value="1"/>
</dbReference>
<evidence type="ECO:0000256" key="8">
    <source>
        <dbReference type="PIRSR" id="PIRSR602401-1"/>
    </source>
</evidence>
<evidence type="ECO:0000313" key="11">
    <source>
        <dbReference type="EMBL" id="KAK4767795.1"/>
    </source>
</evidence>
<proteinExistence type="inferred from homology"/>
<gene>
    <name evidence="11" type="ORF">SAY87_002936</name>
</gene>
<dbReference type="CDD" id="cd11072">
    <property type="entry name" value="CYP71-like"/>
    <property type="match status" value="1"/>
</dbReference>
<evidence type="ECO:0000313" key="12">
    <source>
        <dbReference type="Proteomes" id="UP001345219"/>
    </source>
</evidence>
<dbReference type="PRINTS" id="PR00385">
    <property type="entry name" value="P450"/>
</dbReference>
<evidence type="ECO:0000256" key="4">
    <source>
        <dbReference type="ARBA" id="ARBA00022723"/>
    </source>
</evidence>
<evidence type="ECO:0008006" key="13">
    <source>
        <dbReference type="Google" id="ProtNLM"/>
    </source>
</evidence>
<evidence type="ECO:0000256" key="1">
    <source>
        <dbReference type="ARBA" id="ARBA00001971"/>
    </source>
</evidence>
<dbReference type="GO" id="GO:0004497">
    <property type="term" value="F:monooxygenase activity"/>
    <property type="evidence" value="ECO:0007669"/>
    <property type="project" value="UniProtKB-KW"/>
</dbReference>
<sequence length="552" mass="62105">MLNLSKSSGGSSLENVLITSKLVKEGCIIHSHTNQAEISLSSLCLISAMDPQPGYPLLTTFFFFFCILAILTILKRLNSSRLTSKLPPGPWKLPLIGNIHNLVGSLPHRSLRDLASKHGPLMHLQLGEVSAVIVSSAEVAREVMKTHDINFAARSPLLASKILFYNSTDITFMPYGEQWKQLRKICSLELLSMNRVKSFRQIREEEMSNLVKRLASSAGSPVNLTECIMSLAFTIVARTTFGKKCSRQEQFIPLVAEAVRRLSGFDINDVFPSLTWLHVISGVKLKLEKIHHEMDGILETIIREHGESRAIKTGEGDTPLDLIDVLLKFEEHDEDGFFLSRTNIKAVVLDIFTGGSETSATTVNWAMAEMMKRPKILARAQAEVRRVFGGQGRVVEQDLPELKFMTSIIKETLRLHPPGPLIPRECQGRCKIDRFEIPEKTRVIVNAFAIGRDPKYWTDPEAFDPERFLESHVDYKGCNFEYIPFGAGRRICPGMAYGLANVGLQLAMLLYHFNWKLPNGMKNEDLDMTESFGLSVRRKDDLILIPTSYHLH</sequence>
<dbReference type="PRINTS" id="PR00463">
    <property type="entry name" value="EP450I"/>
</dbReference>
<keyword evidence="10" id="KW-1133">Transmembrane helix</keyword>
<keyword evidence="4 8" id="KW-0479">Metal-binding</keyword>
<keyword evidence="7 9" id="KW-0503">Monooxygenase</keyword>
<keyword evidence="3 8" id="KW-0349">Heme</keyword>
<dbReference type="Proteomes" id="UP001345219">
    <property type="component" value="Chromosome 3"/>
</dbReference>
<keyword evidence="12" id="KW-1185">Reference proteome</keyword>
<dbReference type="GO" id="GO:0020037">
    <property type="term" value="F:heme binding"/>
    <property type="evidence" value="ECO:0007669"/>
    <property type="project" value="InterPro"/>
</dbReference>
<keyword evidence="10" id="KW-0472">Membrane</keyword>
<evidence type="ECO:0000256" key="2">
    <source>
        <dbReference type="ARBA" id="ARBA00010617"/>
    </source>
</evidence>
<dbReference type="PANTHER" id="PTHR47955">
    <property type="entry name" value="CYTOCHROME P450 FAMILY 71 PROTEIN"/>
    <property type="match status" value="1"/>
</dbReference>
<dbReference type="EMBL" id="JAXIOK010000006">
    <property type="protein sequence ID" value="KAK4767795.1"/>
    <property type="molecule type" value="Genomic_DNA"/>
</dbReference>